<gene>
    <name evidence="6" type="ORF">OG994_11805</name>
</gene>
<protein>
    <submittedName>
        <fullName evidence="6">AraC family transcriptional regulator</fullName>
    </submittedName>
</protein>
<dbReference type="PROSITE" id="PS00041">
    <property type="entry name" value="HTH_ARAC_FAMILY_1"/>
    <property type="match status" value="1"/>
</dbReference>
<dbReference type="RefSeq" id="WP_328853213.1">
    <property type="nucleotide sequence ID" value="NZ_CP108084.1"/>
</dbReference>
<sequence length="262" mass="29157">MAEFWRSTALPDLEARRSCQQNSCYRPHAHDSFSIGAIDSGTSVLTGPLDGRMRLEPGDVIIIPAGQVHACNPDQGRWLYQMIHMDQAWVTSLAPGGEASRLFDGIRVLRHPELHSMVSAINDMIFTDEPREPLQAQFAVLFTELEAAAPAHLATSYADPELLTRLASVMYRLRTDQSNPALTELAESIGMSKFQLIRAMRRVTGLSPLAWRQNARVVMARRLLREGRSIAETAHALGFTDQSHFHRVFRAHVAASPGSYRG</sequence>
<dbReference type="InterPro" id="IPR050204">
    <property type="entry name" value="AraC_XylS_family_regulators"/>
</dbReference>
<accession>A0ABZ1SFV9</accession>
<dbReference type="PANTHER" id="PTHR46796">
    <property type="entry name" value="HTH-TYPE TRANSCRIPTIONAL ACTIVATOR RHAS-RELATED"/>
    <property type="match status" value="1"/>
</dbReference>
<evidence type="ECO:0000256" key="4">
    <source>
        <dbReference type="ARBA" id="ARBA00023163"/>
    </source>
</evidence>
<keyword evidence="7" id="KW-1185">Reference proteome</keyword>
<feature type="domain" description="HTH araC/xylS-type" evidence="5">
    <location>
        <begin position="164"/>
        <end position="262"/>
    </location>
</feature>
<dbReference type="InterPro" id="IPR009057">
    <property type="entry name" value="Homeodomain-like_sf"/>
</dbReference>
<reference evidence="6" key="1">
    <citation type="submission" date="2022-10" db="EMBL/GenBank/DDBJ databases">
        <title>The complete genomes of actinobacterial strains from the NBC collection.</title>
        <authorList>
            <person name="Joergensen T.S."/>
            <person name="Alvarez Arevalo M."/>
            <person name="Sterndorff E.B."/>
            <person name="Faurdal D."/>
            <person name="Vuksanovic O."/>
            <person name="Mourched A.-S."/>
            <person name="Charusanti P."/>
            <person name="Shaw S."/>
            <person name="Blin K."/>
            <person name="Weber T."/>
        </authorList>
    </citation>
    <scope>NUCLEOTIDE SEQUENCE</scope>
    <source>
        <strain evidence="6">NBC_00256</strain>
    </source>
</reference>
<evidence type="ECO:0000256" key="3">
    <source>
        <dbReference type="ARBA" id="ARBA00023159"/>
    </source>
</evidence>
<dbReference type="SUPFAM" id="SSF46689">
    <property type="entry name" value="Homeodomain-like"/>
    <property type="match status" value="2"/>
</dbReference>
<keyword evidence="3" id="KW-0010">Activator</keyword>
<dbReference type="InterPro" id="IPR003313">
    <property type="entry name" value="AraC-bd"/>
</dbReference>
<keyword evidence="2" id="KW-0238">DNA-binding</keyword>
<dbReference type="Pfam" id="PF02311">
    <property type="entry name" value="AraC_binding"/>
    <property type="match status" value="1"/>
</dbReference>
<evidence type="ECO:0000256" key="1">
    <source>
        <dbReference type="ARBA" id="ARBA00023015"/>
    </source>
</evidence>
<dbReference type="Gene3D" id="1.10.10.60">
    <property type="entry name" value="Homeodomain-like"/>
    <property type="match status" value="2"/>
</dbReference>
<evidence type="ECO:0000313" key="7">
    <source>
        <dbReference type="Proteomes" id="UP001432190"/>
    </source>
</evidence>
<evidence type="ECO:0000313" key="6">
    <source>
        <dbReference type="EMBL" id="WUP52152.1"/>
    </source>
</evidence>
<evidence type="ECO:0000259" key="5">
    <source>
        <dbReference type="PROSITE" id="PS01124"/>
    </source>
</evidence>
<keyword evidence="4" id="KW-0804">Transcription</keyword>
<evidence type="ECO:0000256" key="2">
    <source>
        <dbReference type="ARBA" id="ARBA00023125"/>
    </source>
</evidence>
<keyword evidence="1" id="KW-0805">Transcription regulation</keyword>
<name>A0ABZ1SFV9_9ACTN</name>
<dbReference type="PANTHER" id="PTHR46796:SF2">
    <property type="entry name" value="TRANSCRIPTIONAL REGULATORY PROTEIN"/>
    <property type="match status" value="1"/>
</dbReference>
<dbReference type="SMART" id="SM00342">
    <property type="entry name" value="HTH_ARAC"/>
    <property type="match status" value="1"/>
</dbReference>
<dbReference type="Proteomes" id="UP001432190">
    <property type="component" value="Chromosome"/>
</dbReference>
<dbReference type="SUPFAM" id="SSF51215">
    <property type="entry name" value="Regulatory protein AraC"/>
    <property type="match status" value="1"/>
</dbReference>
<dbReference type="EMBL" id="CP108084">
    <property type="protein sequence ID" value="WUP52152.1"/>
    <property type="molecule type" value="Genomic_DNA"/>
</dbReference>
<dbReference type="InterPro" id="IPR018062">
    <property type="entry name" value="HTH_AraC-typ_CS"/>
</dbReference>
<dbReference type="InterPro" id="IPR037923">
    <property type="entry name" value="HTH-like"/>
</dbReference>
<proteinExistence type="predicted"/>
<dbReference type="PROSITE" id="PS01124">
    <property type="entry name" value="HTH_ARAC_FAMILY_2"/>
    <property type="match status" value="1"/>
</dbReference>
<organism evidence="6 7">
    <name type="scientific">Micromonospora globbae</name>
    <dbReference type="NCBI Taxonomy" id="1894969"/>
    <lineage>
        <taxon>Bacteria</taxon>
        <taxon>Bacillati</taxon>
        <taxon>Actinomycetota</taxon>
        <taxon>Actinomycetes</taxon>
        <taxon>Micromonosporales</taxon>
        <taxon>Micromonosporaceae</taxon>
        <taxon>Micromonospora</taxon>
    </lineage>
</organism>
<dbReference type="InterPro" id="IPR018060">
    <property type="entry name" value="HTH_AraC"/>
</dbReference>
<dbReference type="Pfam" id="PF12833">
    <property type="entry name" value="HTH_18"/>
    <property type="match status" value="1"/>
</dbReference>